<feature type="region of interest" description="Disordered" evidence="1">
    <location>
        <begin position="140"/>
        <end position="165"/>
    </location>
</feature>
<evidence type="ECO:0000313" key="2">
    <source>
        <dbReference type="EMBL" id="QIW95095.1"/>
    </source>
</evidence>
<evidence type="ECO:0008006" key="4">
    <source>
        <dbReference type="Google" id="ProtNLM"/>
    </source>
</evidence>
<feature type="region of interest" description="Disordered" evidence="1">
    <location>
        <begin position="181"/>
        <end position="203"/>
    </location>
</feature>
<reference evidence="2 3" key="1">
    <citation type="journal article" date="2016" name="Sci. Rep.">
        <title>Peltaster fructicola genome reveals evolution from an invasive phytopathogen to an ectophytic parasite.</title>
        <authorList>
            <person name="Xu C."/>
            <person name="Chen H."/>
            <person name="Gleason M.L."/>
            <person name="Xu J.R."/>
            <person name="Liu H."/>
            <person name="Zhang R."/>
            <person name="Sun G."/>
        </authorList>
    </citation>
    <scope>NUCLEOTIDE SEQUENCE [LARGE SCALE GENOMIC DNA]</scope>
    <source>
        <strain evidence="2 3">LNHT1506</strain>
    </source>
</reference>
<dbReference type="OrthoDB" id="5876637at2759"/>
<dbReference type="Proteomes" id="UP000503462">
    <property type="component" value="Chromosome 1"/>
</dbReference>
<name>A0A6H0XK65_9PEZI</name>
<keyword evidence="3" id="KW-1185">Reference proteome</keyword>
<proteinExistence type="predicted"/>
<protein>
    <recommendedName>
        <fullName evidence="4">Urease accessory protein UreD</fullName>
    </recommendedName>
</protein>
<feature type="compositionally biased region" description="Polar residues" evidence="1">
    <location>
        <begin position="98"/>
        <end position="107"/>
    </location>
</feature>
<feature type="region of interest" description="Disordered" evidence="1">
    <location>
        <begin position="27"/>
        <end position="113"/>
    </location>
</feature>
<feature type="compositionally biased region" description="Basic and acidic residues" evidence="1">
    <location>
        <begin position="194"/>
        <end position="203"/>
    </location>
</feature>
<evidence type="ECO:0000256" key="1">
    <source>
        <dbReference type="SAM" id="MobiDB-lite"/>
    </source>
</evidence>
<dbReference type="AlphaFoldDB" id="A0A6H0XK65"/>
<evidence type="ECO:0000313" key="3">
    <source>
        <dbReference type="Proteomes" id="UP000503462"/>
    </source>
</evidence>
<dbReference type="PANTHER" id="PTHR40644">
    <property type="entry name" value="UPF0653 PROTEIN C607.02C"/>
    <property type="match status" value="1"/>
</dbReference>
<dbReference type="EMBL" id="CP051139">
    <property type="protein sequence ID" value="QIW95095.1"/>
    <property type="molecule type" value="Genomic_DNA"/>
</dbReference>
<feature type="compositionally biased region" description="Basic and acidic residues" evidence="1">
    <location>
        <begin position="145"/>
        <end position="155"/>
    </location>
</feature>
<sequence>MPHKHTRKDGNDAASFNLAPGVIARPLSAFNKNKKSGKAPSQGEAGARKPKNRHVAGYGADDTPRAFARLMQMQTTKRPYSTLDDDARPPSKKRVKTDTTVSVQSSDRQADNESIKLLPGERLADFSARVNQAIPVAGLARRGKVKVDGVKERQTRKEKKMHKMYADWREEDARIKARQEELAEKAEEEEEDRLAEYGGDHKEALLTAKQTKRQRAIGEIGQMNDDPWAILKKKRQAPRGLHDVAQAPPDLKVIPREKFKVRDGAKVKVANVPSAAGSLKKREELSEARKEVIERYRAMMKANKQ</sequence>
<accession>A0A6H0XK65</accession>
<dbReference type="PANTHER" id="PTHR40644:SF1">
    <property type="entry name" value="UPF0653 PROTEIN C607.02C"/>
    <property type="match status" value="1"/>
</dbReference>
<gene>
    <name evidence="2" type="ORF">AMS68_000613</name>
</gene>
<organism evidence="2 3">
    <name type="scientific">Peltaster fructicola</name>
    <dbReference type="NCBI Taxonomy" id="286661"/>
    <lineage>
        <taxon>Eukaryota</taxon>
        <taxon>Fungi</taxon>
        <taxon>Dikarya</taxon>
        <taxon>Ascomycota</taxon>
        <taxon>Pezizomycotina</taxon>
        <taxon>Dothideomycetes</taxon>
        <taxon>Dothideomycetes incertae sedis</taxon>
        <taxon>Peltaster</taxon>
    </lineage>
</organism>